<protein>
    <recommendedName>
        <fullName evidence="8">Fanconi-associated nuclease</fullName>
        <ecNumber evidence="8">3.1.4.1</ecNumber>
    </recommendedName>
</protein>
<evidence type="ECO:0000313" key="12">
    <source>
        <dbReference type="Proteomes" id="UP000253551"/>
    </source>
</evidence>
<keyword evidence="12" id="KW-1185">Reference proteome</keyword>
<dbReference type="GO" id="GO:0036297">
    <property type="term" value="P:interstrand cross-link repair"/>
    <property type="evidence" value="ECO:0007669"/>
    <property type="project" value="InterPro"/>
</dbReference>
<dbReference type="STRING" id="4846.A0A367K1W1"/>
<evidence type="ECO:0000259" key="10">
    <source>
        <dbReference type="SMART" id="SM00990"/>
    </source>
</evidence>
<evidence type="ECO:0000256" key="6">
    <source>
        <dbReference type="ARBA" id="ARBA00022842"/>
    </source>
</evidence>
<keyword evidence="8" id="KW-0539">Nucleus</keyword>
<evidence type="ECO:0000256" key="1">
    <source>
        <dbReference type="ARBA" id="ARBA00000983"/>
    </source>
</evidence>
<dbReference type="EMBL" id="PJQM01002335">
    <property type="protein sequence ID" value="RCH96232.1"/>
    <property type="molecule type" value="Genomic_DNA"/>
</dbReference>
<dbReference type="GO" id="GO:0017108">
    <property type="term" value="F:5'-flap endonuclease activity"/>
    <property type="evidence" value="ECO:0007669"/>
    <property type="project" value="TreeGrafter"/>
</dbReference>
<evidence type="ECO:0000256" key="5">
    <source>
        <dbReference type="ARBA" id="ARBA00022801"/>
    </source>
</evidence>
<evidence type="ECO:0000313" key="11">
    <source>
        <dbReference type="EMBL" id="RCH96232.1"/>
    </source>
</evidence>
<dbReference type="GO" id="GO:0070336">
    <property type="term" value="F:flap-structured DNA binding"/>
    <property type="evidence" value="ECO:0007669"/>
    <property type="project" value="TreeGrafter"/>
</dbReference>
<keyword evidence="4 8" id="KW-0479">Metal-binding</keyword>
<dbReference type="Gene3D" id="3.40.1350.10">
    <property type="match status" value="1"/>
</dbReference>
<comment type="similarity">
    <text evidence="2 8">Belongs to the FAN1 family.</text>
</comment>
<dbReference type="InterPro" id="IPR049125">
    <property type="entry name" value="FAN1-like_WH"/>
</dbReference>
<comment type="caution">
    <text evidence="11">The sequence shown here is derived from an EMBL/GenBank/DDBJ whole genome shotgun (WGS) entry which is preliminary data.</text>
</comment>
<keyword evidence="7 8" id="KW-0464">Manganese</keyword>
<feature type="non-terminal residue" evidence="11">
    <location>
        <position position="1"/>
    </location>
</feature>
<proteinExistence type="inferred from homology"/>
<accession>A0A367K1W1</accession>
<dbReference type="EC" id="3.1.4.1" evidence="8"/>
<evidence type="ECO:0000256" key="3">
    <source>
        <dbReference type="ARBA" id="ARBA00022722"/>
    </source>
</evidence>
<dbReference type="PANTHER" id="PTHR15749">
    <property type="entry name" value="FANCONI-ASSOCIATED NUCLEASE 1"/>
    <property type="match status" value="1"/>
</dbReference>
<dbReference type="CDD" id="cd22326">
    <property type="entry name" value="FAN1-like"/>
    <property type="match status" value="1"/>
</dbReference>
<dbReference type="InterPro" id="IPR033315">
    <property type="entry name" value="Fan1-like"/>
</dbReference>
<keyword evidence="8" id="KW-0234">DNA repair</keyword>
<reference evidence="11 12" key="1">
    <citation type="journal article" date="2018" name="G3 (Bethesda)">
        <title>Phylogenetic and Phylogenomic Definition of Rhizopus Species.</title>
        <authorList>
            <person name="Gryganskyi A.P."/>
            <person name="Golan J."/>
            <person name="Dolatabadi S."/>
            <person name="Mondo S."/>
            <person name="Robb S."/>
            <person name="Idnurm A."/>
            <person name="Muszewska A."/>
            <person name="Steczkiewicz K."/>
            <person name="Masonjones S."/>
            <person name="Liao H.L."/>
            <person name="Gajdeczka M.T."/>
            <person name="Anike F."/>
            <person name="Vuek A."/>
            <person name="Anishchenko I.M."/>
            <person name="Voigt K."/>
            <person name="de Hoog G.S."/>
            <person name="Smith M.E."/>
            <person name="Heitman J."/>
            <person name="Vilgalys R."/>
            <person name="Stajich J.E."/>
        </authorList>
    </citation>
    <scope>NUCLEOTIDE SEQUENCE [LARGE SCALE GENOMIC DNA]</scope>
    <source>
        <strain evidence="11 12">LSU 92-RS-03</strain>
    </source>
</reference>
<dbReference type="GO" id="GO:0008409">
    <property type="term" value="F:5'-3' exonuclease activity"/>
    <property type="evidence" value="ECO:0007669"/>
    <property type="project" value="TreeGrafter"/>
</dbReference>
<comment type="cofactor">
    <cofactor evidence="8">
        <name>Mg(2+)</name>
        <dbReference type="ChEBI" id="CHEBI:18420"/>
    </cofactor>
    <cofactor evidence="8">
        <name>Mn(2+)</name>
        <dbReference type="ChEBI" id="CHEBI:29035"/>
    </cofactor>
</comment>
<dbReference type="InterPro" id="IPR011856">
    <property type="entry name" value="tRNA_endonuc-like_dom_sf"/>
</dbReference>
<comment type="subcellular location">
    <subcellularLocation>
        <location evidence="8">Nucleus</location>
    </subcellularLocation>
</comment>
<comment type="catalytic activity">
    <reaction evidence="1 8">
        <text>Hydrolytically removes 5'-nucleotides successively from the 3'-hydroxy termini of 3'-hydroxy-terminated oligonucleotides.</text>
        <dbReference type="EC" id="3.1.4.1"/>
    </reaction>
</comment>
<evidence type="ECO:0000256" key="9">
    <source>
        <dbReference type="SAM" id="MobiDB-lite"/>
    </source>
</evidence>
<feature type="region of interest" description="Disordered" evidence="9">
    <location>
        <begin position="1"/>
        <end position="42"/>
    </location>
</feature>
<keyword evidence="5 8" id="KW-0378">Hydrolase</keyword>
<keyword evidence="8" id="KW-0227">DNA damage</keyword>
<feature type="compositionally biased region" description="Basic and acidic residues" evidence="9">
    <location>
        <begin position="33"/>
        <end position="42"/>
    </location>
</feature>
<dbReference type="InterPro" id="IPR014883">
    <property type="entry name" value="VRR_NUC"/>
</dbReference>
<dbReference type="GO" id="GO:0004528">
    <property type="term" value="F:phosphodiesterase I activity"/>
    <property type="evidence" value="ECO:0007669"/>
    <property type="project" value="UniProtKB-EC"/>
</dbReference>
<evidence type="ECO:0000256" key="2">
    <source>
        <dbReference type="ARBA" id="ARBA00005533"/>
    </source>
</evidence>
<feature type="compositionally biased region" description="Basic and acidic residues" evidence="9">
    <location>
        <begin position="1"/>
        <end position="13"/>
    </location>
</feature>
<comment type="function">
    <text evidence="8">Nuclease required for the repair of DNA interstrand cross-links (ICL). Acts as a 5'-3' exonuclease that anchors at a cut end of DNA and cleaves DNA successively at every third nucleotide, allowing to excise an ICL from one strand through flanking incisions.</text>
</comment>
<name>A0A367K1W1_RHIST</name>
<keyword evidence="3 8" id="KW-0540">Nuclease</keyword>
<dbReference type="Pfam" id="PF08774">
    <property type="entry name" value="VRR_NUC"/>
    <property type="match status" value="1"/>
</dbReference>
<dbReference type="SMART" id="SM00990">
    <property type="entry name" value="VRR_NUC"/>
    <property type="match status" value="1"/>
</dbReference>
<dbReference type="InterPro" id="IPR049132">
    <property type="entry name" value="FAN1-like_euk"/>
</dbReference>
<keyword evidence="6 8" id="KW-0460">Magnesium</keyword>
<dbReference type="GO" id="GO:0046872">
    <property type="term" value="F:metal ion binding"/>
    <property type="evidence" value="ECO:0007669"/>
    <property type="project" value="UniProtKB-KW"/>
</dbReference>
<evidence type="ECO:0000256" key="8">
    <source>
        <dbReference type="RuleBase" id="RU365033"/>
    </source>
</evidence>
<dbReference type="Pfam" id="PF21170">
    <property type="entry name" value="FAN1_TPR"/>
    <property type="match status" value="1"/>
</dbReference>
<dbReference type="AlphaFoldDB" id="A0A367K1W1"/>
<feature type="domain" description="VRR-NUC" evidence="10">
    <location>
        <begin position="601"/>
        <end position="716"/>
    </location>
</feature>
<dbReference type="Proteomes" id="UP000253551">
    <property type="component" value="Unassembled WGS sequence"/>
</dbReference>
<gene>
    <name evidence="11" type="ORF">CU098_008072</name>
</gene>
<organism evidence="11 12">
    <name type="scientific">Rhizopus stolonifer</name>
    <name type="common">Rhizopus nigricans</name>
    <dbReference type="NCBI Taxonomy" id="4846"/>
    <lineage>
        <taxon>Eukaryota</taxon>
        <taxon>Fungi</taxon>
        <taxon>Fungi incertae sedis</taxon>
        <taxon>Mucoromycota</taxon>
        <taxon>Mucoromycotina</taxon>
        <taxon>Mucoromycetes</taxon>
        <taxon>Mucorales</taxon>
        <taxon>Mucorineae</taxon>
        <taxon>Rhizopodaceae</taxon>
        <taxon>Rhizopus</taxon>
    </lineage>
</organism>
<dbReference type="InterPro" id="IPR049126">
    <property type="entry name" value="FAN1-like_TPR"/>
</dbReference>
<evidence type="ECO:0000256" key="7">
    <source>
        <dbReference type="ARBA" id="ARBA00023211"/>
    </source>
</evidence>
<dbReference type="GO" id="GO:0005634">
    <property type="term" value="C:nucleus"/>
    <property type="evidence" value="ECO:0007669"/>
    <property type="project" value="UniProtKB-SubCell"/>
</dbReference>
<dbReference type="PANTHER" id="PTHR15749:SF4">
    <property type="entry name" value="FANCONI-ASSOCIATED NUCLEASE 1"/>
    <property type="match status" value="1"/>
</dbReference>
<dbReference type="OrthoDB" id="76364at2759"/>
<sequence>QKEQTKGKEEKLSLESIAESTEKSTQELTLTKELPKSQKKDTIRVSVKEPVKVPLRELDTEQESEQDLPTDQPLANSIYTQEFNEMTKTVFEVEGYLFNKKELDAYADFSSFEDPPKDLIVRLLMRKHRWVKQESLNYPIPNINQTCDILRKCDWIETEITDIDTALHVLTTKELKNIIKQLHIDIHDESSQRKSDCIKEISNYMSSQPISYGNTISFHESRTKKVWDSVNQYLGSCVRVKPEIYALFQRIQLVYYRATSLYDTNYVSQSILSKISRRNYPKYTCCRSNNIWACRDDLLKFEQALLVEKQLEEILRDLPGLKRLRSGSKREKTKEEVEEMLLSSWHLCETKIGIWDTYIGLEHEQPYYKRRFEAGWVYTRLLDRGTEILARLHEYQMESLILKKLLSQRIYRLGKRGKWYERLALIEMNYLEKNNPKAIRELKKCALKTCIDALHDTTVHQIHIHSIHERIKRLERQLCIPRSEQHDFSYMILKKPREITVYGERLSEETIGKKSIWRTNNGAECSVEQVALEYYSLKGFKGLHAENGIIKMIASLLFWDVIFASIPGVFETPYQTAPLDLRSDAFYESRLDLIQKRLGEIETGNYLDIIKSVDERERPNQTICIGINWNYQLQDILEIAECIGPLALASLCQLLFQEYGQRQSGMPDLCCWNYENKECLFSEVKGPGDILSQTQKLWIESLTGFGIQVEVCFVKLWKGDDVFLN</sequence>
<evidence type="ECO:0000256" key="4">
    <source>
        <dbReference type="ARBA" id="ARBA00022723"/>
    </source>
</evidence>
<dbReference type="Pfam" id="PF21315">
    <property type="entry name" value="FAN1_HTH"/>
    <property type="match status" value="1"/>
</dbReference>